<dbReference type="GO" id="GO:0016020">
    <property type="term" value="C:membrane"/>
    <property type="evidence" value="ECO:0007669"/>
    <property type="project" value="UniProtKB-SubCell"/>
</dbReference>
<feature type="domain" description="Methylamine utilisation protein MauE" evidence="6">
    <location>
        <begin position="1"/>
        <end position="68"/>
    </location>
</feature>
<dbReference type="InterPro" id="IPR009908">
    <property type="entry name" value="Methylamine_util_MauE"/>
</dbReference>
<evidence type="ECO:0000256" key="5">
    <source>
        <dbReference type="SAM" id="Phobius"/>
    </source>
</evidence>
<dbReference type="Proteomes" id="UP000183769">
    <property type="component" value="Unassembled WGS sequence"/>
</dbReference>
<dbReference type="Pfam" id="PF07291">
    <property type="entry name" value="MauE"/>
    <property type="match status" value="1"/>
</dbReference>
<evidence type="ECO:0000256" key="3">
    <source>
        <dbReference type="ARBA" id="ARBA00022989"/>
    </source>
</evidence>
<dbReference type="OrthoDB" id="267238at2157"/>
<dbReference type="GO" id="GO:0030416">
    <property type="term" value="P:methylamine metabolic process"/>
    <property type="evidence" value="ECO:0007669"/>
    <property type="project" value="InterPro"/>
</dbReference>
<dbReference type="PANTHER" id="PTHR36974:SF1">
    <property type="entry name" value="DOXX FAMILY MEMBRANE PROTEIN"/>
    <property type="match status" value="1"/>
</dbReference>
<feature type="transmembrane region" description="Helical" evidence="5">
    <location>
        <begin position="95"/>
        <end position="114"/>
    </location>
</feature>
<reference evidence="8" key="1">
    <citation type="submission" date="2016-10" db="EMBL/GenBank/DDBJ databases">
        <authorList>
            <person name="Varghese N."/>
            <person name="Submissions S."/>
        </authorList>
    </citation>
    <scope>NUCLEOTIDE SEQUENCE [LARGE SCALE GENOMIC DNA]</scope>
    <source>
        <strain evidence="8">CGMCC 1.10329</strain>
    </source>
</reference>
<evidence type="ECO:0000313" key="7">
    <source>
        <dbReference type="EMBL" id="SFP58695.1"/>
    </source>
</evidence>
<proteinExistence type="predicted"/>
<dbReference type="AlphaFoldDB" id="A0A1I5RJH9"/>
<name>A0A1I5RJH9_9EURY</name>
<evidence type="ECO:0000256" key="4">
    <source>
        <dbReference type="ARBA" id="ARBA00023136"/>
    </source>
</evidence>
<evidence type="ECO:0000313" key="8">
    <source>
        <dbReference type="Proteomes" id="UP000183769"/>
    </source>
</evidence>
<keyword evidence="3 5" id="KW-1133">Transmembrane helix</keyword>
<feature type="transmembrane region" description="Helical" evidence="5">
    <location>
        <begin position="32"/>
        <end position="50"/>
    </location>
</feature>
<evidence type="ECO:0000256" key="1">
    <source>
        <dbReference type="ARBA" id="ARBA00004141"/>
    </source>
</evidence>
<accession>A0A1I5RJH9</accession>
<dbReference type="PANTHER" id="PTHR36974">
    <property type="entry name" value="MEMBRANE PROTEIN-RELATED"/>
    <property type="match status" value="1"/>
</dbReference>
<comment type="subcellular location">
    <subcellularLocation>
        <location evidence="1">Membrane</location>
        <topology evidence="1">Multi-pass membrane protein</topology>
    </subcellularLocation>
</comment>
<keyword evidence="4 5" id="KW-0472">Membrane</keyword>
<gene>
    <name evidence="7" type="ORF">SAMN05216277_10510</name>
</gene>
<dbReference type="EMBL" id="FOXI01000005">
    <property type="protein sequence ID" value="SFP58695.1"/>
    <property type="molecule type" value="Genomic_DNA"/>
</dbReference>
<feature type="transmembrane region" description="Helical" evidence="5">
    <location>
        <begin position="57"/>
        <end position="75"/>
    </location>
</feature>
<evidence type="ECO:0000256" key="2">
    <source>
        <dbReference type="ARBA" id="ARBA00022692"/>
    </source>
</evidence>
<keyword evidence="2 5" id="KW-0812">Transmembrane</keyword>
<keyword evidence="8" id="KW-1185">Reference proteome</keyword>
<evidence type="ECO:0000259" key="6">
    <source>
        <dbReference type="Pfam" id="PF07291"/>
    </source>
</evidence>
<protein>
    <submittedName>
        <fullName evidence="7">Uncharacterized membrane protein</fullName>
    </submittedName>
</protein>
<organism evidence="7 8">
    <name type="scientific">Halolamina pelagica</name>
    <dbReference type="NCBI Taxonomy" id="699431"/>
    <lineage>
        <taxon>Archaea</taxon>
        <taxon>Methanobacteriati</taxon>
        <taxon>Methanobacteriota</taxon>
        <taxon>Stenosarchaea group</taxon>
        <taxon>Halobacteria</taxon>
        <taxon>Halobacteriales</taxon>
        <taxon>Haloferacaceae</taxon>
    </lineage>
</organism>
<sequence length="122" mass="13244">MGLLYVVAGVSHFRAPRAFERVVPPRFPRPTALVYLSGAAEVTLGIGVLFERTRRLSAWGIVGLLIAVFPANVYTVTDDVAPELVPDRLNGVARIAAWVRLPMQAVLIGWAWLYSGANGADE</sequence>